<name>A0A2R4C6K0_9BURK</name>
<evidence type="ECO:0000313" key="2">
    <source>
        <dbReference type="EMBL" id="AVR95257.1"/>
    </source>
</evidence>
<sequence>MRRTEDLLAPRPRHRALAWLLAGALAAAAVQVAADAWSQLQLADHERTVLERLRVAAHRPPPAAPSREEKDQAKRWAALQVERGFRWYPVFQGLEKASSDDIELLEFAPDKVNRTFVLHGEARDVSALLAYVAQLSAQPAFVDVYLSHQKVTRRDALATQAFEIRGRVRD</sequence>
<accession>A0A2R4C6K0</accession>
<dbReference type="RefSeq" id="WP_107140608.1">
    <property type="nucleotide sequence ID" value="NZ_CP028324.1"/>
</dbReference>
<keyword evidence="3" id="KW-1185">Reference proteome</keyword>
<proteinExistence type="predicted"/>
<evidence type="ECO:0000313" key="3">
    <source>
        <dbReference type="Proteomes" id="UP000240505"/>
    </source>
</evidence>
<evidence type="ECO:0008006" key="4">
    <source>
        <dbReference type="Google" id="ProtNLM"/>
    </source>
</evidence>
<dbReference type="Proteomes" id="UP000240505">
    <property type="component" value="Chromosome"/>
</dbReference>
<keyword evidence="1" id="KW-0732">Signal</keyword>
<feature type="chain" id="PRO_5015346330" description="PilN domain-containing protein" evidence="1">
    <location>
        <begin position="34"/>
        <end position="170"/>
    </location>
</feature>
<dbReference type="KEGG" id="masz:C9I28_05605"/>
<reference evidence="2 3" key="1">
    <citation type="submission" date="2018-03" db="EMBL/GenBank/DDBJ databases">
        <title>Massilia armeniaca sp. nov., isolated from desert soil.</title>
        <authorList>
            <person name="Huang H."/>
            <person name="Ren M."/>
        </authorList>
    </citation>
    <scope>NUCLEOTIDE SEQUENCE [LARGE SCALE GENOMIC DNA]</scope>
    <source>
        <strain evidence="2 3">ZMN-3</strain>
    </source>
</reference>
<dbReference type="EMBL" id="CP028324">
    <property type="protein sequence ID" value="AVR95257.1"/>
    <property type="molecule type" value="Genomic_DNA"/>
</dbReference>
<dbReference type="AlphaFoldDB" id="A0A2R4C6K0"/>
<organism evidence="2 3">
    <name type="scientific">Pseudoduganella armeniaca</name>
    <dbReference type="NCBI Taxonomy" id="2072590"/>
    <lineage>
        <taxon>Bacteria</taxon>
        <taxon>Pseudomonadati</taxon>
        <taxon>Pseudomonadota</taxon>
        <taxon>Betaproteobacteria</taxon>
        <taxon>Burkholderiales</taxon>
        <taxon>Oxalobacteraceae</taxon>
        <taxon>Telluria group</taxon>
        <taxon>Pseudoduganella</taxon>
    </lineage>
</organism>
<feature type="signal peptide" evidence="1">
    <location>
        <begin position="1"/>
        <end position="33"/>
    </location>
</feature>
<protein>
    <recommendedName>
        <fullName evidence="4">PilN domain-containing protein</fullName>
    </recommendedName>
</protein>
<gene>
    <name evidence="2" type="ORF">C9I28_05605</name>
</gene>
<evidence type="ECO:0000256" key="1">
    <source>
        <dbReference type="SAM" id="SignalP"/>
    </source>
</evidence>